<dbReference type="GO" id="GO:0015833">
    <property type="term" value="P:peptide transport"/>
    <property type="evidence" value="ECO:0007669"/>
    <property type="project" value="TreeGrafter"/>
</dbReference>
<gene>
    <name evidence="2" type="ORF">RA11412_0831</name>
</gene>
<feature type="domain" description="Solute-binding protein family 5" evidence="1">
    <location>
        <begin position="30"/>
        <end position="166"/>
    </location>
</feature>
<dbReference type="SUPFAM" id="SSF53850">
    <property type="entry name" value="Periplasmic binding protein-like II"/>
    <property type="match status" value="1"/>
</dbReference>
<dbReference type="InterPro" id="IPR039424">
    <property type="entry name" value="SBP_5"/>
</dbReference>
<dbReference type="Pfam" id="PF00496">
    <property type="entry name" value="SBP_bac_5"/>
    <property type="match status" value="1"/>
</dbReference>
<dbReference type="GO" id="GO:1904680">
    <property type="term" value="F:peptide transmembrane transporter activity"/>
    <property type="evidence" value="ECO:0007669"/>
    <property type="project" value="TreeGrafter"/>
</dbReference>
<name>A0A2Z5QXT8_9MICC</name>
<organism evidence="2 3">
    <name type="scientific">Rothia aeria</name>
    <dbReference type="NCBI Taxonomy" id="172042"/>
    <lineage>
        <taxon>Bacteria</taxon>
        <taxon>Bacillati</taxon>
        <taxon>Actinomycetota</taxon>
        <taxon>Actinomycetes</taxon>
        <taxon>Micrococcales</taxon>
        <taxon>Micrococcaceae</taxon>
        <taxon>Rothia</taxon>
    </lineage>
</organism>
<keyword evidence="2" id="KW-0449">Lipoprotein</keyword>
<dbReference type="Proteomes" id="UP000250241">
    <property type="component" value="Chromosome"/>
</dbReference>
<dbReference type="InterPro" id="IPR000914">
    <property type="entry name" value="SBP_5_dom"/>
</dbReference>
<protein>
    <submittedName>
        <fullName evidence="2">Putative lipoprotein</fullName>
    </submittedName>
</protein>
<evidence type="ECO:0000313" key="2">
    <source>
        <dbReference type="EMBL" id="BAV87130.1"/>
    </source>
</evidence>
<dbReference type="EMBL" id="AP017895">
    <property type="protein sequence ID" value="BAV87130.1"/>
    <property type="molecule type" value="Genomic_DNA"/>
</dbReference>
<reference evidence="2 3" key="1">
    <citation type="submission" date="2016-10" db="EMBL/GenBank/DDBJ databases">
        <title>Genome sequence of Rothia aeria strain JCM11412.</title>
        <authorList>
            <person name="Nambu T."/>
        </authorList>
    </citation>
    <scope>NUCLEOTIDE SEQUENCE [LARGE SCALE GENOMIC DNA]</scope>
    <source>
        <strain evidence="2 3">JCM 11412</strain>
    </source>
</reference>
<proteinExistence type="predicted"/>
<evidence type="ECO:0000259" key="1">
    <source>
        <dbReference type="Pfam" id="PF00496"/>
    </source>
</evidence>
<dbReference type="PANTHER" id="PTHR30290:SF65">
    <property type="entry name" value="MONOACYL PHOSPHATIDYLINOSITOL TETRAMANNOSIDE-BINDING PROTEIN LPQW-RELATED"/>
    <property type="match status" value="1"/>
</dbReference>
<sequence>MNSAYAGGYKYDYTGKPSLNTDYITEYKAETKNGVQTVTFKINPKAKFNDGTPIDIESVRAAHRIFTAPAGEYQVTDAPMWKQVKSVEENGDKFSVKVTMEKPYYPIDGGFVISTFIHPALVDKKLFNDGLVDKPLDKYWAGPFKVENWDVSQNSLILTRNDKWWGRSLCWRKSLFVLWVRQPLWQHSRTAKLT</sequence>
<dbReference type="Gene3D" id="3.40.190.10">
    <property type="entry name" value="Periplasmic binding protein-like II"/>
    <property type="match status" value="1"/>
</dbReference>
<dbReference type="PANTHER" id="PTHR30290">
    <property type="entry name" value="PERIPLASMIC BINDING COMPONENT OF ABC TRANSPORTER"/>
    <property type="match status" value="1"/>
</dbReference>
<keyword evidence="3" id="KW-1185">Reference proteome</keyword>
<dbReference type="AlphaFoldDB" id="A0A2Z5QXT8"/>
<dbReference type="KEGG" id="raj:RA11412_0831"/>
<dbReference type="Gene3D" id="3.90.76.10">
    <property type="entry name" value="Dipeptide-binding Protein, Domain 1"/>
    <property type="match status" value="1"/>
</dbReference>
<accession>A0A2Z5QXT8</accession>
<evidence type="ECO:0000313" key="3">
    <source>
        <dbReference type="Proteomes" id="UP000250241"/>
    </source>
</evidence>